<evidence type="ECO:0000256" key="3">
    <source>
        <dbReference type="ARBA" id="ARBA00022475"/>
    </source>
</evidence>
<keyword evidence="11" id="KW-1185">Reference proteome</keyword>
<keyword evidence="6 7" id="KW-0472">Membrane</keyword>
<dbReference type="Gene3D" id="1.10.287.1260">
    <property type="match status" value="1"/>
</dbReference>
<dbReference type="Pfam" id="PF00924">
    <property type="entry name" value="MS_channel_2nd"/>
    <property type="match status" value="1"/>
</dbReference>
<feature type="transmembrane region" description="Helical" evidence="7">
    <location>
        <begin position="114"/>
        <end position="137"/>
    </location>
</feature>
<dbReference type="Proteomes" id="UP000316181">
    <property type="component" value="Unassembled WGS sequence"/>
</dbReference>
<accession>A0A542SS01</accession>
<dbReference type="GO" id="GO:0008381">
    <property type="term" value="F:mechanosensitive monoatomic ion channel activity"/>
    <property type="evidence" value="ECO:0007669"/>
    <property type="project" value="InterPro"/>
</dbReference>
<dbReference type="InterPro" id="IPR011014">
    <property type="entry name" value="MscS_channel_TM-2"/>
</dbReference>
<evidence type="ECO:0000259" key="8">
    <source>
        <dbReference type="Pfam" id="PF00924"/>
    </source>
</evidence>
<sequence>MWSVAQSPAWVESFWAWFWGVPAHIVTILVVSIITLALLRRLIKTTTERIIRGTRKAEALARRELPDALVRPEMFNNPRREQRARTVATVLRSAATLTVVTIATLMILDRIGVNIAPLVASAGIAGVALGFGAQTLVKDFLSGIFLLLEDQFGVGDTVYIGDVTGTVESVALRVTRIRDADGVMWTLRNGEILKVGNQTQGWSRASVPVRVAFDCDMGQLHDALLAAADRIRHDEVLADSLQGEPTVGGIEAMTSQSLTVRVSVRTDSNRMADVTAALRDAVRGEIEKRSIPLAPDVPKGLLS</sequence>
<comment type="subcellular location">
    <subcellularLocation>
        <location evidence="1">Cell membrane</location>
        <topology evidence="1">Multi-pass membrane protein</topology>
    </subcellularLocation>
</comment>
<feature type="transmembrane region" description="Helical" evidence="7">
    <location>
        <begin position="89"/>
        <end position="108"/>
    </location>
</feature>
<reference evidence="10 11" key="1">
    <citation type="submission" date="2019-06" db="EMBL/GenBank/DDBJ databases">
        <title>Sequencing the genomes of 1000 actinobacteria strains.</title>
        <authorList>
            <person name="Klenk H.-P."/>
        </authorList>
    </citation>
    <scope>NUCLEOTIDE SEQUENCE [LARGE SCALE GENOMIC DNA]</scope>
    <source>
        <strain evidence="10 11">DSM 10596</strain>
    </source>
</reference>
<dbReference type="EMBL" id="VFNV01000001">
    <property type="protein sequence ID" value="TQK77390.1"/>
    <property type="molecule type" value="Genomic_DNA"/>
</dbReference>
<organism evidence="10 11">
    <name type="scientific">Rarobacter incanus</name>
    <dbReference type="NCBI Taxonomy" id="153494"/>
    <lineage>
        <taxon>Bacteria</taxon>
        <taxon>Bacillati</taxon>
        <taxon>Actinomycetota</taxon>
        <taxon>Actinomycetes</taxon>
        <taxon>Micrococcales</taxon>
        <taxon>Rarobacteraceae</taxon>
        <taxon>Rarobacter</taxon>
    </lineage>
</organism>
<dbReference type="SUPFAM" id="SSF82689">
    <property type="entry name" value="Mechanosensitive channel protein MscS (YggB), C-terminal domain"/>
    <property type="match status" value="1"/>
</dbReference>
<evidence type="ECO:0000313" key="10">
    <source>
        <dbReference type="EMBL" id="TQK77390.1"/>
    </source>
</evidence>
<evidence type="ECO:0000256" key="4">
    <source>
        <dbReference type="ARBA" id="ARBA00022692"/>
    </source>
</evidence>
<feature type="transmembrane region" description="Helical" evidence="7">
    <location>
        <begin position="16"/>
        <end position="39"/>
    </location>
</feature>
<dbReference type="InterPro" id="IPR045276">
    <property type="entry name" value="YbiO_bact"/>
</dbReference>
<evidence type="ECO:0000313" key="11">
    <source>
        <dbReference type="Proteomes" id="UP000316181"/>
    </source>
</evidence>
<dbReference type="FunFam" id="1.10.287.1260:FF:000005">
    <property type="entry name" value="Mechanosensitive ion channel family protein"/>
    <property type="match status" value="1"/>
</dbReference>
<keyword evidence="4 7" id="KW-0812">Transmembrane</keyword>
<feature type="domain" description="Mechanosensitive ion channel MscS" evidence="8">
    <location>
        <begin position="135"/>
        <end position="198"/>
    </location>
</feature>
<dbReference type="InterPro" id="IPR023408">
    <property type="entry name" value="MscS_beta-dom_sf"/>
</dbReference>
<dbReference type="Gene3D" id="2.30.30.60">
    <property type="match status" value="1"/>
</dbReference>
<evidence type="ECO:0000256" key="2">
    <source>
        <dbReference type="ARBA" id="ARBA00008017"/>
    </source>
</evidence>
<keyword evidence="3" id="KW-1003">Cell membrane</keyword>
<dbReference type="AlphaFoldDB" id="A0A542SS01"/>
<dbReference type="SUPFAM" id="SSF50182">
    <property type="entry name" value="Sm-like ribonucleoproteins"/>
    <property type="match status" value="1"/>
</dbReference>
<dbReference type="SUPFAM" id="SSF82861">
    <property type="entry name" value="Mechanosensitive channel protein MscS (YggB), transmembrane region"/>
    <property type="match status" value="1"/>
</dbReference>
<dbReference type="PANTHER" id="PTHR30460">
    <property type="entry name" value="MODERATE CONDUCTANCE MECHANOSENSITIVE CHANNEL YBIO"/>
    <property type="match status" value="1"/>
</dbReference>
<feature type="domain" description="Mechanosensitive ion channel transmembrane helices 2/3" evidence="9">
    <location>
        <begin position="97"/>
        <end position="134"/>
    </location>
</feature>
<evidence type="ECO:0000256" key="6">
    <source>
        <dbReference type="ARBA" id="ARBA00023136"/>
    </source>
</evidence>
<name>A0A542SS01_9MICO</name>
<dbReference type="InterPro" id="IPR006685">
    <property type="entry name" value="MscS_channel_2nd"/>
</dbReference>
<proteinExistence type="inferred from homology"/>
<evidence type="ECO:0000256" key="1">
    <source>
        <dbReference type="ARBA" id="ARBA00004651"/>
    </source>
</evidence>
<comment type="caution">
    <text evidence="10">The sequence shown here is derived from an EMBL/GenBank/DDBJ whole genome shotgun (WGS) entry which is preliminary data.</text>
</comment>
<dbReference type="FunFam" id="2.30.30.60:FF:000001">
    <property type="entry name" value="MscS Mechanosensitive ion channel"/>
    <property type="match status" value="1"/>
</dbReference>
<evidence type="ECO:0000256" key="7">
    <source>
        <dbReference type="SAM" id="Phobius"/>
    </source>
</evidence>
<keyword evidence="5 7" id="KW-1133">Transmembrane helix</keyword>
<dbReference type="PANTHER" id="PTHR30460:SF0">
    <property type="entry name" value="MODERATE CONDUCTANCE MECHANOSENSITIVE CHANNEL YBIO"/>
    <property type="match status" value="1"/>
</dbReference>
<protein>
    <submittedName>
        <fullName evidence="10">Small conductance mechanosensitive channel</fullName>
    </submittedName>
</protein>
<dbReference type="InterPro" id="IPR010920">
    <property type="entry name" value="LSM_dom_sf"/>
</dbReference>
<gene>
    <name evidence="10" type="ORF">FB389_2122</name>
</gene>
<comment type="similarity">
    <text evidence="2">Belongs to the MscS (TC 1.A.23) family.</text>
</comment>
<dbReference type="GO" id="GO:0005886">
    <property type="term" value="C:plasma membrane"/>
    <property type="evidence" value="ECO:0007669"/>
    <property type="project" value="UniProtKB-SubCell"/>
</dbReference>
<evidence type="ECO:0000256" key="5">
    <source>
        <dbReference type="ARBA" id="ARBA00022989"/>
    </source>
</evidence>
<evidence type="ECO:0000259" key="9">
    <source>
        <dbReference type="Pfam" id="PF21088"/>
    </source>
</evidence>
<dbReference type="InterPro" id="IPR011066">
    <property type="entry name" value="MscS_channel_C_sf"/>
</dbReference>
<dbReference type="Gene3D" id="3.30.70.100">
    <property type="match status" value="1"/>
</dbReference>
<dbReference type="InterPro" id="IPR049142">
    <property type="entry name" value="MS_channel_1st"/>
</dbReference>
<dbReference type="Pfam" id="PF21088">
    <property type="entry name" value="MS_channel_1st"/>
    <property type="match status" value="1"/>
</dbReference>